<proteinExistence type="predicted"/>
<evidence type="ECO:0000313" key="1">
    <source>
        <dbReference type="EMBL" id="HJA83051.1"/>
    </source>
</evidence>
<reference evidence="1" key="2">
    <citation type="submission" date="2021-04" db="EMBL/GenBank/DDBJ databases">
        <authorList>
            <person name="Gilroy R."/>
        </authorList>
    </citation>
    <scope>NUCLEOTIDE SEQUENCE</scope>
    <source>
        <strain evidence="1">ChiHecec1B25-7008</strain>
    </source>
</reference>
<evidence type="ECO:0000313" key="2">
    <source>
        <dbReference type="Proteomes" id="UP000823860"/>
    </source>
</evidence>
<dbReference type="EMBL" id="DWZE01000047">
    <property type="protein sequence ID" value="HJA83051.1"/>
    <property type="molecule type" value="Genomic_DNA"/>
</dbReference>
<dbReference type="Proteomes" id="UP000823860">
    <property type="component" value="Unassembled WGS sequence"/>
</dbReference>
<protein>
    <submittedName>
        <fullName evidence="1">Uncharacterized protein</fullName>
    </submittedName>
</protein>
<reference evidence="1" key="1">
    <citation type="journal article" date="2021" name="PeerJ">
        <title>Extensive microbial diversity within the chicken gut microbiome revealed by metagenomics and culture.</title>
        <authorList>
            <person name="Gilroy R."/>
            <person name="Ravi A."/>
            <person name="Getino M."/>
            <person name="Pursley I."/>
            <person name="Horton D.L."/>
            <person name="Alikhan N.F."/>
            <person name="Baker D."/>
            <person name="Gharbi K."/>
            <person name="Hall N."/>
            <person name="Watson M."/>
            <person name="Adriaenssens E.M."/>
            <person name="Foster-Nyarko E."/>
            <person name="Jarju S."/>
            <person name="Secka A."/>
            <person name="Antonio M."/>
            <person name="Oren A."/>
            <person name="Chaudhuri R.R."/>
            <person name="La Ragione R."/>
            <person name="Hildebrand F."/>
            <person name="Pallen M.J."/>
        </authorList>
    </citation>
    <scope>NUCLEOTIDE SEQUENCE</scope>
    <source>
        <strain evidence="1">ChiHecec1B25-7008</strain>
    </source>
</reference>
<dbReference type="AlphaFoldDB" id="A0A9D2HRF5"/>
<name>A0A9D2HRF5_9BACE</name>
<accession>A0A9D2HRF5</accession>
<sequence>MHDFFSVTQKMGSQRKNRHFQLFLQAIIPCMAATTKAKSGPMIPSWNDEVAYALVFPMILPLLRNFKSPGRHSFGEKTYFCALLNDNRLKTKELWPVIKTKTWINSVTLSAWE</sequence>
<comment type="caution">
    <text evidence="1">The sequence shown here is derived from an EMBL/GenBank/DDBJ whole genome shotgun (WGS) entry which is preliminary data.</text>
</comment>
<gene>
    <name evidence="1" type="ORF">H9785_03655</name>
</gene>
<organism evidence="1 2">
    <name type="scientific">Candidatus Bacteroides intestinavium</name>
    <dbReference type="NCBI Taxonomy" id="2838469"/>
    <lineage>
        <taxon>Bacteria</taxon>
        <taxon>Pseudomonadati</taxon>
        <taxon>Bacteroidota</taxon>
        <taxon>Bacteroidia</taxon>
        <taxon>Bacteroidales</taxon>
        <taxon>Bacteroidaceae</taxon>
        <taxon>Bacteroides</taxon>
    </lineage>
</organism>